<dbReference type="AlphaFoldDB" id="A0A545TCW1"/>
<feature type="transmembrane region" description="Helical" evidence="1">
    <location>
        <begin position="130"/>
        <end position="150"/>
    </location>
</feature>
<name>A0A545TCW1_9GAMM</name>
<evidence type="ECO:0000313" key="3">
    <source>
        <dbReference type="Proteomes" id="UP000317839"/>
    </source>
</evidence>
<evidence type="ECO:0000313" key="2">
    <source>
        <dbReference type="EMBL" id="TQV75055.1"/>
    </source>
</evidence>
<feature type="transmembrane region" description="Helical" evidence="1">
    <location>
        <begin position="209"/>
        <end position="229"/>
    </location>
</feature>
<feature type="transmembrane region" description="Helical" evidence="1">
    <location>
        <begin position="241"/>
        <end position="260"/>
    </location>
</feature>
<keyword evidence="3" id="KW-1185">Reference proteome</keyword>
<sequence length="423" mass="48688">MMNHLSREWRFMFQQRYVVVLLLCSFLVSTFSIATGLTEVSEQRQTIERLKKADKIDRAEVQSKYDDPGMLAYYSFHLTYSEPSNLAFAALGERDTYPWKHRIRMLALEGQIYESDAQNAELAQAGKIDFAFVISALSPLLIILLFHDLFANERNGGRYDLLISTTRSSYAFWGARITVRVVALYLALLLPFYCGAYLSDASLFDVFQISFWCSVYFIFWVLLSVFWGRRSTSAPKVASRLIGIWVLFAFIIPILGNLLVNQLVNSPKGSEILLTQREAVNDAWDLPVETTMNAFIATHPNYEAHTEVGNSFEWKWYYAFQQVGDQVAAPLSQDYRKAGIKKHRLAGYVAFLSPPMFIQKRLSRLADTDAIAAIEYESQIRRFHHSLRLSYYPWLFSVEPFDKSLLNRLPTYEQSIKGPQELN</sequence>
<dbReference type="Pfam" id="PF12040">
    <property type="entry name" value="DUF3526"/>
    <property type="match status" value="1"/>
</dbReference>
<proteinExistence type="predicted"/>
<comment type="caution">
    <text evidence="2">The sequence shown here is derived from an EMBL/GenBank/DDBJ whole genome shotgun (WGS) entry which is preliminary data.</text>
</comment>
<gene>
    <name evidence="2" type="ORF">FLL45_08935</name>
</gene>
<feature type="transmembrane region" description="Helical" evidence="1">
    <location>
        <begin position="170"/>
        <end position="189"/>
    </location>
</feature>
<keyword evidence="1" id="KW-0812">Transmembrane</keyword>
<organism evidence="2 3">
    <name type="scientific">Aliikangiella marina</name>
    <dbReference type="NCBI Taxonomy" id="1712262"/>
    <lineage>
        <taxon>Bacteria</taxon>
        <taxon>Pseudomonadati</taxon>
        <taxon>Pseudomonadota</taxon>
        <taxon>Gammaproteobacteria</taxon>
        <taxon>Oceanospirillales</taxon>
        <taxon>Pleioneaceae</taxon>
        <taxon>Aliikangiella</taxon>
    </lineage>
</organism>
<protein>
    <submittedName>
        <fullName evidence="2">DUF3526 domain-containing protein</fullName>
    </submittedName>
</protein>
<reference evidence="2 3" key="1">
    <citation type="submission" date="2019-06" db="EMBL/GenBank/DDBJ databases">
        <title>Draft genome of Aliikangiella marina GYP-15.</title>
        <authorList>
            <person name="Wang G."/>
        </authorList>
    </citation>
    <scope>NUCLEOTIDE SEQUENCE [LARGE SCALE GENOMIC DNA]</scope>
    <source>
        <strain evidence="2 3">GYP-15</strain>
    </source>
</reference>
<evidence type="ECO:0000256" key="1">
    <source>
        <dbReference type="SAM" id="Phobius"/>
    </source>
</evidence>
<keyword evidence="1" id="KW-0472">Membrane</keyword>
<dbReference type="OrthoDB" id="6016419at2"/>
<accession>A0A545TCW1</accession>
<keyword evidence="1" id="KW-1133">Transmembrane helix</keyword>
<dbReference type="Proteomes" id="UP000317839">
    <property type="component" value="Unassembled WGS sequence"/>
</dbReference>
<dbReference type="InterPro" id="IPR021913">
    <property type="entry name" value="DUF3526"/>
</dbReference>
<dbReference type="EMBL" id="VIKR01000002">
    <property type="protein sequence ID" value="TQV75055.1"/>
    <property type="molecule type" value="Genomic_DNA"/>
</dbReference>
<dbReference type="RefSeq" id="WP_142941672.1">
    <property type="nucleotide sequence ID" value="NZ_VIKR01000002.1"/>
</dbReference>